<proteinExistence type="predicted"/>
<dbReference type="EMBL" id="JBBPDW010000013">
    <property type="protein sequence ID" value="KAK7547111.1"/>
    <property type="molecule type" value="Genomic_DNA"/>
</dbReference>
<gene>
    <name evidence="2" type="ORF">IWX46DRAFT_70058</name>
</gene>
<reference evidence="2 3" key="1">
    <citation type="submission" date="2024-04" db="EMBL/GenBank/DDBJ databases">
        <title>Phyllosticta paracitricarpa is synonymous to the EU quarantine fungus P. citricarpa based on phylogenomic analyses.</title>
        <authorList>
            <consortium name="Lawrence Berkeley National Laboratory"/>
            <person name="Van Ingen-Buijs V.A."/>
            <person name="Van Westerhoven A.C."/>
            <person name="Haridas S."/>
            <person name="Skiadas P."/>
            <person name="Martin F."/>
            <person name="Groenewald J.Z."/>
            <person name="Crous P.W."/>
            <person name="Seidl M.F."/>
        </authorList>
    </citation>
    <scope>NUCLEOTIDE SEQUENCE [LARGE SCALE GENOMIC DNA]</scope>
    <source>
        <strain evidence="2 3">CBS 122670</strain>
    </source>
</reference>
<accession>A0ABR1MEH5</accession>
<protein>
    <submittedName>
        <fullName evidence="2">Uncharacterized protein</fullName>
    </submittedName>
</protein>
<comment type="caution">
    <text evidence="2">The sequence shown here is derived from an EMBL/GenBank/DDBJ whole genome shotgun (WGS) entry which is preliminary data.</text>
</comment>
<organism evidence="2 3">
    <name type="scientific">Phyllosticta citricarpa</name>
    <dbReference type="NCBI Taxonomy" id="55181"/>
    <lineage>
        <taxon>Eukaryota</taxon>
        <taxon>Fungi</taxon>
        <taxon>Dikarya</taxon>
        <taxon>Ascomycota</taxon>
        <taxon>Pezizomycotina</taxon>
        <taxon>Dothideomycetes</taxon>
        <taxon>Dothideomycetes incertae sedis</taxon>
        <taxon>Botryosphaeriales</taxon>
        <taxon>Phyllostictaceae</taxon>
        <taxon>Phyllosticta</taxon>
    </lineage>
</organism>
<keyword evidence="3" id="KW-1185">Reference proteome</keyword>
<feature type="region of interest" description="Disordered" evidence="1">
    <location>
        <begin position="61"/>
        <end position="87"/>
    </location>
</feature>
<feature type="compositionally biased region" description="Low complexity" evidence="1">
    <location>
        <begin position="63"/>
        <end position="72"/>
    </location>
</feature>
<evidence type="ECO:0000313" key="3">
    <source>
        <dbReference type="Proteomes" id="UP001365128"/>
    </source>
</evidence>
<evidence type="ECO:0000313" key="2">
    <source>
        <dbReference type="EMBL" id="KAK7547111.1"/>
    </source>
</evidence>
<evidence type="ECO:0000256" key="1">
    <source>
        <dbReference type="SAM" id="MobiDB-lite"/>
    </source>
</evidence>
<dbReference type="Proteomes" id="UP001365128">
    <property type="component" value="Unassembled WGS sequence"/>
</dbReference>
<name>A0ABR1MEH5_9PEZI</name>
<sequence length="301" mass="33184">MCIVDARKRNHSAHPSLHQHTLTGVRHFVLRHPPYPHVVSGFLIMATSALAPLLSNNVHHRPSCPSLSRRPSAITLPPRQSSSAVRAPLRGTHAAKPLSALRPYLLTYLLASCSHRSVYRSALNAKHENLVGWSPSVTQLRTQSVYIKPTDPFPISCLAIAVARLLGNASLVLCFFLHWACAPPVSPPSSIHIAPYLPTHVSLNRHNPAHSSHTFQFRHLGICPPTSLLACPPVSSTPSMTITINREPLPHHVLPCPALPCPAIRCNAIGRRPPRRECYRTCIRERERIGRHGEYEGGRGT</sequence>